<name>A0ABT9LW91_9BACL</name>
<proteinExistence type="predicted"/>
<keyword evidence="3" id="KW-1185">Reference proteome</keyword>
<organism evidence="2 3">
    <name type="scientific">Alicyclobacillus tolerans</name>
    <dbReference type="NCBI Taxonomy" id="90970"/>
    <lineage>
        <taxon>Bacteria</taxon>
        <taxon>Bacillati</taxon>
        <taxon>Bacillota</taxon>
        <taxon>Bacilli</taxon>
        <taxon>Bacillales</taxon>
        <taxon>Alicyclobacillaceae</taxon>
        <taxon>Alicyclobacillus</taxon>
    </lineage>
</organism>
<evidence type="ECO:0000313" key="3">
    <source>
        <dbReference type="Proteomes" id="UP001229209"/>
    </source>
</evidence>
<gene>
    <name evidence="2" type="ORF">J2S04_001485</name>
</gene>
<comment type="caution">
    <text evidence="2">The sequence shown here is derived from an EMBL/GenBank/DDBJ whole genome shotgun (WGS) entry which is preliminary data.</text>
</comment>
<evidence type="ECO:0000256" key="1">
    <source>
        <dbReference type="SAM" id="MobiDB-lite"/>
    </source>
</evidence>
<dbReference type="Proteomes" id="UP001229209">
    <property type="component" value="Unassembled WGS sequence"/>
</dbReference>
<protein>
    <submittedName>
        <fullName evidence="2">Uncharacterized protein</fullName>
    </submittedName>
</protein>
<dbReference type="EMBL" id="JAURUO010000007">
    <property type="protein sequence ID" value="MDP9728535.1"/>
    <property type="molecule type" value="Genomic_DNA"/>
</dbReference>
<sequence>MLLNFQSANRKHNHSNKREPEALSGCRENLDSHSLCLVYSKYMYLCFNIHNQCLVVMTCTSQKTVVSWSSNLYLLKSLSLRTIFFGRLIVTSIFVHSREEPSLLLRRQRTTCGGSGCTLQNDLSGVPLRHTI</sequence>
<reference evidence="2 3" key="1">
    <citation type="submission" date="2023-07" db="EMBL/GenBank/DDBJ databases">
        <title>Genomic Encyclopedia of Type Strains, Phase IV (KMG-IV): sequencing the most valuable type-strain genomes for metagenomic binning, comparative biology and taxonomic classification.</title>
        <authorList>
            <person name="Goeker M."/>
        </authorList>
    </citation>
    <scope>NUCLEOTIDE SEQUENCE [LARGE SCALE GENOMIC DNA]</scope>
    <source>
        <strain evidence="2 3">DSM 25924</strain>
    </source>
</reference>
<accession>A0ABT9LW91</accession>
<feature type="region of interest" description="Disordered" evidence="1">
    <location>
        <begin position="1"/>
        <end position="20"/>
    </location>
</feature>
<evidence type="ECO:0000313" key="2">
    <source>
        <dbReference type="EMBL" id="MDP9728535.1"/>
    </source>
</evidence>